<name>A0ABW0W9S8_9BACL</name>
<keyword evidence="2" id="KW-1185">Reference proteome</keyword>
<sequence>MDQRTESQMNLPSDFFLPFGGKLSKVSRWVLLAQMVPCWKLEEKYARNLENWRTSQ</sequence>
<reference evidence="2" key="1">
    <citation type="journal article" date="2019" name="Int. J. Syst. Evol. Microbiol.">
        <title>The Global Catalogue of Microorganisms (GCM) 10K type strain sequencing project: providing services to taxonomists for standard genome sequencing and annotation.</title>
        <authorList>
            <consortium name="The Broad Institute Genomics Platform"/>
            <consortium name="The Broad Institute Genome Sequencing Center for Infectious Disease"/>
            <person name="Wu L."/>
            <person name="Ma J."/>
        </authorList>
    </citation>
    <scope>NUCLEOTIDE SEQUENCE [LARGE SCALE GENOMIC DNA]</scope>
    <source>
        <strain evidence="2">CGMCC 1.3240</strain>
    </source>
</reference>
<evidence type="ECO:0000313" key="2">
    <source>
        <dbReference type="Proteomes" id="UP001596047"/>
    </source>
</evidence>
<dbReference type="Proteomes" id="UP001596047">
    <property type="component" value="Unassembled WGS sequence"/>
</dbReference>
<accession>A0ABW0W9S8</accession>
<dbReference type="EMBL" id="JBHSOW010000135">
    <property type="protein sequence ID" value="MFC5653729.1"/>
    <property type="molecule type" value="Genomic_DNA"/>
</dbReference>
<gene>
    <name evidence="1" type="ORF">ACFPYJ_32370</name>
</gene>
<dbReference type="RefSeq" id="WP_379192590.1">
    <property type="nucleotide sequence ID" value="NZ_JBHSOW010000135.1"/>
</dbReference>
<organism evidence="1 2">
    <name type="scientific">Paenibacillus solisilvae</name>
    <dbReference type="NCBI Taxonomy" id="2486751"/>
    <lineage>
        <taxon>Bacteria</taxon>
        <taxon>Bacillati</taxon>
        <taxon>Bacillota</taxon>
        <taxon>Bacilli</taxon>
        <taxon>Bacillales</taxon>
        <taxon>Paenibacillaceae</taxon>
        <taxon>Paenibacillus</taxon>
    </lineage>
</organism>
<proteinExistence type="predicted"/>
<evidence type="ECO:0000313" key="1">
    <source>
        <dbReference type="EMBL" id="MFC5653729.1"/>
    </source>
</evidence>
<protein>
    <submittedName>
        <fullName evidence="1">Uncharacterized protein</fullName>
    </submittedName>
</protein>
<comment type="caution">
    <text evidence="1">The sequence shown here is derived from an EMBL/GenBank/DDBJ whole genome shotgun (WGS) entry which is preliminary data.</text>
</comment>